<proteinExistence type="predicted"/>
<accession>A0AAU9UYA1</accession>
<comment type="caution">
    <text evidence="1">The sequence shown here is derived from an EMBL/GenBank/DDBJ whole genome shotgun (WGS) entry which is preliminary data.</text>
</comment>
<organism evidence="1 2">
    <name type="scientific">Euphydryas editha</name>
    <name type="common">Edith's checkerspot</name>
    <dbReference type="NCBI Taxonomy" id="104508"/>
    <lineage>
        <taxon>Eukaryota</taxon>
        <taxon>Metazoa</taxon>
        <taxon>Ecdysozoa</taxon>
        <taxon>Arthropoda</taxon>
        <taxon>Hexapoda</taxon>
        <taxon>Insecta</taxon>
        <taxon>Pterygota</taxon>
        <taxon>Neoptera</taxon>
        <taxon>Endopterygota</taxon>
        <taxon>Lepidoptera</taxon>
        <taxon>Glossata</taxon>
        <taxon>Ditrysia</taxon>
        <taxon>Papilionoidea</taxon>
        <taxon>Nymphalidae</taxon>
        <taxon>Nymphalinae</taxon>
        <taxon>Euphydryas</taxon>
    </lineage>
</organism>
<reference evidence="1" key="1">
    <citation type="submission" date="2022-03" db="EMBL/GenBank/DDBJ databases">
        <authorList>
            <person name="Tunstrom K."/>
        </authorList>
    </citation>
    <scope>NUCLEOTIDE SEQUENCE</scope>
</reference>
<dbReference type="AlphaFoldDB" id="A0AAU9UYA1"/>
<dbReference type="Proteomes" id="UP001153954">
    <property type="component" value="Unassembled WGS sequence"/>
</dbReference>
<sequence length="96" mass="10386">MCAAAARRAAILRVREPGCALACRATVGTTFTLTYLDTDWRAPETKRPSAVGLSDFSPTQLVEPDSIVQSKNDFSVLLKAVTEKGADNWRASPHHA</sequence>
<protein>
    <submittedName>
        <fullName evidence="1">Uncharacterized protein</fullName>
    </submittedName>
</protein>
<keyword evidence="2" id="KW-1185">Reference proteome</keyword>
<name>A0AAU9UYA1_EUPED</name>
<gene>
    <name evidence="1" type="ORF">EEDITHA_LOCUS18441</name>
</gene>
<evidence type="ECO:0000313" key="2">
    <source>
        <dbReference type="Proteomes" id="UP001153954"/>
    </source>
</evidence>
<dbReference type="EMBL" id="CAKOGL010000026">
    <property type="protein sequence ID" value="CAH2104006.1"/>
    <property type="molecule type" value="Genomic_DNA"/>
</dbReference>
<evidence type="ECO:0000313" key="1">
    <source>
        <dbReference type="EMBL" id="CAH2104006.1"/>
    </source>
</evidence>